<evidence type="ECO:0000313" key="1">
    <source>
        <dbReference type="EMBL" id="QEL44465.1"/>
    </source>
</evidence>
<dbReference type="RefSeq" id="WP_038452364.1">
    <property type="nucleotide sequence ID" value="NZ_CP043435.1"/>
</dbReference>
<dbReference type="AlphaFoldDB" id="A0AAE6IXR6"/>
<name>A0AAE6IXR6_CAMFE</name>
<dbReference type="EMBL" id="CP043435">
    <property type="protein sequence ID" value="QEL44465.1"/>
    <property type="molecule type" value="Genomic_DNA"/>
</dbReference>
<organism evidence="1 2">
    <name type="scientific">Campylobacter fetus subsp. venerealis NCTC 10354</name>
    <dbReference type="NCBI Taxonomy" id="983328"/>
    <lineage>
        <taxon>Bacteria</taxon>
        <taxon>Pseudomonadati</taxon>
        <taxon>Campylobacterota</taxon>
        <taxon>Epsilonproteobacteria</taxon>
        <taxon>Campylobacterales</taxon>
        <taxon>Campylobacteraceae</taxon>
        <taxon>Campylobacter</taxon>
        <taxon>Campylobacter fetus subsp. venerealis bv. venerealis</taxon>
    </lineage>
</organism>
<dbReference type="InterPro" id="IPR006944">
    <property type="entry name" value="Phage/GTA_portal"/>
</dbReference>
<proteinExistence type="predicted"/>
<accession>A0AAE6IXR6</accession>
<sequence length="358" mass="40488">MSGKFIIEKGANDSLQWSSETTSINGLIEPFFSFNQLLDAYYANVYHRRAIKIKAGLLSQIELEDSDLYKFLPPNISSKTFLNIFALNLELYGNAAIEKSGSNNSFFLYNLPANEMRVKKDRSLYQYSSSKITKLDGYHFCYYSPRSRYYGEPDYLAALQQILINKKADDYNDKFFDNGARPDLAIIYENAEPSEEQIKAFENFFGSNFRGYNNSHKTLIIYGENSANDKDAKIRFEELGRVSDLSFKELKSVTRDEIAVAHAIPPRLLGIVQGSALGGSGELSGQLQMFNELEIKPKIEMIESFFTNIGVKVTLKAMDTTSFKDDGEIVTTLVGSGILSIEEARSILGWQKNIKTYF</sequence>
<evidence type="ECO:0000313" key="2">
    <source>
        <dbReference type="Proteomes" id="UP000322035"/>
    </source>
</evidence>
<protein>
    <submittedName>
        <fullName evidence="1">Phage capsid portal protein, PBSX family</fullName>
    </submittedName>
</protein>
<dbReference type="Pfam" id="PF04860">
    <property type="entry name" value="Phage_portal"/>
    <property type="match status" value="1"/>
</dbReference>
<dbReference type="Proteomes" id="UP000322035">
    <property type="component" value="Chromosome"/>
</dbReference>
<gene>
    <name evidence="1" type="ORF">CFVT_0485</name>
</gene>
<reference evidence="1 2" key="1">
    <citation type="submission" date="2019-08" db="EMBL/GenBank/DDBJ databases">
        <title>Complete genomes of the Campylobacter fetus subsp. venerealis, Campylobacter lari subsp. concheus, Campylobacter sputorum bv. sputorum and Campylobacter volucris type strains.</title>
        <authorList>
            <person name="Miller W.G."/>
            <person name="Yee E."/>
        </authorList>
    </citation>
    <scope>NUCLEOTIDE SEQUENCE [LARGE SCALE GENOMIC DNA]</scope>
    <source>
        <strain evidence="1 2">NCTC 10354</strain>
    </source>
</reference>